<dbReference type="OrthoDB" id="9808187at2"/>
<dbReference type="InParanoid" id="E3J900"/>
<keyword evidence="2" id="KW-0560">Oxidoreductase</keyword>
<dbReference type="Proteomes" id="UP000002484">
    <property type="component" value="Chromosome"/>
</dbReference>
<dbReference type="PRINTS" id="PR00080">
    <property type="entry name" value="SDRFAMILY"/>
</dbReference>
<evidence type="ECO:0000313" key="6">
    <source>
        <dbReference type="Proteomes" id="UP000002484"/>
    </source>
</evidence>
<dbReference type="InterPro" id="IPR036291">
    <property type="entry name" value="NAD(P)-bd_dom_sf"/>
</dbReference>
<name>E3J900_PSEI1</name>
<feature type="domain" description="Ketoreductase" evidence="4">
    <location>
        <begin position="7"/>
        <end position="209"/>
    </location>
</feature>
<dbReference type="RefSeq" id="WP_013423997.1">
    <property type="nucleotide sequence ID" value="NC_014666.1"/>
</dbReference>
<evidence type="ECO:0000259" key="4">
    <source>
        <dbReference type="SMART" id="SM00822"/>
    </source>
</evidence>
<dbReference type="PRINTS" id="PR00081">
    <property type="entry name" value="GDHRDH"/>
</dbReference>
<dbReference type="STRING" id="298654.FraEuI1c_2853"/>
<dbReference type="AlphaFoldDB" id="E3J900"/>
<reference evidence="5 6" key="1">
    <citation type="submission" date="2010-10" db="EMBL/GenBank/DDBJ databases">
        <title>Complete sequence of Frankia sp. EuI1c.</title>
        <authorList>
            <consortium name="US DOE Joint Genome Institute"/>
            <person name="Lucas S."/>
            <person name="Copeland A."/>
            <person name="Lapidus A."/>
            <person name="Cheng J.-F."/>
            <person name="Bruce D."/>
            <person name="Goodwin L."/>
            <person name="Pitluck S."/>
            <person name="Chertkov O."/>
            <person name="Detter J.C."/>
            <person name="Han C."/>
            <person name="Tapia R."/>
            <person name="Land M."/>
            <person name="Hauser L."/>
            <person name="Jeffries C."/>
            <person name="Kyrpides N."/>
            <person name="Ivanova N."/>
            <person name="Mikhailova N."/>
            <person name="Beauchemin N."/>
            <person name="Sen A."/>
            <person name="Sur S.A."/>
            <person name="Gtari M."/>
            <person name="Wall L."/>
            <person name="Tisa L."/>
            <person name="Woyke T."/>
        </authorList>
    </citation>
    <scope>NUCLEOTIDE SEQUENCE [LARGE SCALE GENOMIC DNA]</scope>
    <source>
        <strain evidence="6">DSM 45817 / CECT 9037 / EuI1c</strain>
    </source>
</reference>
<dbReference type="SMART" id="SM00822">
    <property type="entry name" value="PKS_KR"/>
    <property type="match status" value="1"/>
</dbReference>
<evidence type="ECO:0000256" key="2">
    <source>
        <dbReference type="ARBA" id="ARBA00023002"/>
    </source>
</evidence>
<dbReference type="SUPFAM" id="SSF51735">
    <property type="entry name" value="NAD(P)-binding Rossmann-fold domains"/>
    <property type="match status" value="1"/>
</dbReference>
<comment type="similarity">
    <text evidence="1 3">Belongs to the short-chain dehydrogenases/reductases (SDR) family.</text>
</comment>
<dbReference type="GO" id="GO:0016491">
    <property type="term" value="F:oxidoreductase activity"/>
    <property type="evidence" value="ECO:0007669"/>
    <property type="project" value="UniProtKB-KW"/>
</dbReference>
<dbReference type="Pfam" id="PF00106">
    <property type="entry name" value="adh_short"/>
    <property type="match status" value="1"/>
</dbReference>
<dbReference type="HOGENOM" id="CLU_010194_1_3_11"/>
<evidence type="ECO:0000256" key="1">
    <source>
        <dbReference type="ARBA" id="ARBA00006484"/>
    </source>
</evidence>
<dbReference type="InterPro" id="IPR002347">
    <property type="entry name" value="SDR_fam"/>
</dbReference>
<dbReference type="InterPro" id="IPR057326">
    <property type="entry name" value="KR_dom"/>
</dbReference>
<keyword evidence="6" id="KW-1185">Reference proteome</keyword>
<dbReference type="eggNOG" id="COG1028">
    <property type="taxonomic scope" value="Bacteria"/>
</dbReference>
<dbReference type="InterPro" id="IPR051687">
    <property type="entry name" value="Peroxisomal_Beta-Oxidation"/>
</dbReference>
<evidence type="ECO:0000256" key="3">
    <source>
        <dbReference type="RuleBase" id="RU000363"/>
    </source>
</evidence>
<accession>E3J900</accession>
<protein>
    <submittedName>
        <fullName evidence="5">Short-chain dehydrogenase/reductase SDR</fullName>
    </submittedName>
</protein>
<sequence>MGALEGRVAVITGAGRGLGREHALLFAREGASVVVNDVGGARDGSGTDATPAAEVVREIEALGGRAVVNGDDVSDAAGAQRLVRQAIDEFGALHILVNNAGILRDRMIVNMGDDEWDDVIRVHLRGHFLPTRAAAQYWREQHKAGQVLNPAVINTTSTSGLFNHAGQGNYGAAKTAIACLTMISQSEFGRYGVRVNAIAPSALTRMTAPADDATLADEVVARLDPANVSPFVAYLATETCPIEGRIFFVSGGKVLLFQPFAIVDGIETEGRWTVEALQAAAPRLAEVPFTLNRPY</sequence>
<organism evidence="5 6">
    <name type="scientific">Pseudofrankia inefficax (strain DSM 45817 / CECT 9037 / DDB 130130 / EuI1c)</name>
    <name type="common">Frankia inefficax</name>
    <dbReference type="NCBI Taxonomy" id="298654"/>
    <lineage>
        <taxon>Bacteria</taxon>
        <taxon>Bacillati</taxon>
        <taxon>Actinomycetota</taxon>
        <taxon>Actinomycetes</taxon>
        <taxon>Frankiales</taxon>
        <taxon>Frankiaceae</taxon>
        <taxon>Pseudofrankia</taxon>
    </lineage>
</organism>
<proteinExistence type="inferred from homology"/>
<dbReference type="PANTHER" id="PTHR45024:SF2">
    <property type="entry name" value="SCP2 DOMAIN-CONTAINING PROTEIN"/>
    <property type="match status" value="1"/>
</dbReference>
<dbReference type="Gene3D" id="3.40.50.720">
    <property type="entry name" value="NAD(P)-binding Rossmann-like Domain"/>
    <property type="match status" value="1"/>
</dbReference>
<dbReference type="KEGG" id="fri:FraEuI1c_2853"/>
<dbReference type="EMBL" id="CP002299">
    <property type="protein sequence ID" value="ADP80879.1"/>
    <property type="molecule type" value="Genomic_DNA"/>
</dbReference>
<dbReference type="PANTHER" id="PTHR45024">
    <property type="entry name" value="DEHYDROGENASES, SHORT CHAIN"/>
    <property type="match status" value="1"/>
</dbReference>
<dbReference type="NCBIfam" id="NF005861">
    <property type="entry name" value="PRK07791.1"/>
    <property type="match status" value="1"/>
</dbReference>
<gene>
    <name evidence="5" type="ordered locus">FraEuI1c_2853</name>
</gene>
<evidence type="ECO:0000313" key="5">
    <source>
        <dbReference type="EMBL" id="ADP80879.1"/>
    </source>
</evidence>